<gene>
    <name evidence="1" type="ORF">I4F81_010075</name>
</gene>
<keyword evidence="2" id="KW-1185">Reference proteome</keyword>
<comment type="caution">
    <text evidence="1">The sequence shown here is derived from an EMBL/GenBank/DDBJ whole genome shotgun (WGS) entry which is preliminary data.</text>
</comment>
<sequence length="96" mass="9494">MSARDVGDRGGPALPAGPLPLSAPGSPPDRSSAHPATPAMPSPPGSPAGCPPLATPAAAPRASSTDSPLPGTPSAAPPLECPLLPFGRPRRPLRLW</sequence>
<dbReference type="Proteomes" id="UP000798662">
    <property type="component" value="Chromosome 3"/>
</dbReference>
<accession>A0ACC3CBM2</accession>
<organism evidence="1 2">
    <name type="scientific">Pyropia yezoensis</name>
    <name type="common">Susabi-nori</name>
    <name type="synonym">Porphyra yezoensis</name>
    <dbReference type="NCBI Taxonomy" id="2788"/>
    <lineage>
        <taxon>Eukaryota</taxon>
        <taxon>Rhodophyta</taxon>
        <taxon>Bangiophyceae</taxon>
        <taxon>Bangiales</taxon>
        <taxon>Bangiaceae</taxon>
        <taxon>Pyropia</taxon>
    </lineage>
</organism>
<evidence type="ECO:0000313" key="1">
    <source>
        <dbReference type="EMBL" id="KAK1867569.1"/>
    </source>
</evidence>
<evidence type="ECO:0000313" key="2">
    <source>
        <dbReference type="Proteomes" id="UP000798662"/>
    </source>
</evidence>
<reference evidence="1" key="1">
    <citation type="submission" date="2019-11" db="EMBL/GenBank/DDBJ databases">
        <title>Nori genome reveals adaptations in red seaweeds to the harsh intertidal environment.</title>
        <authorList>
            <person name="Wang D."/>
            <person name="Mao Y."/>
        </authorList>
    </citation>
    <scope>NUCLEOTIDE SEQUENCE</scope>
    <source>
        <tissue evidence="1">Gametophyte</tissue>
    </source>
</reference>
<name>A0ACC3CBM2_PYRYE</name>
<protein>
    <submittedName>
        <fullName evidence="1">Uncharacterized protein</fullName>
    </submittedName>
</protein>
<dbReference type="EMBL" id="CM020620">
    <property type="protein sequence ID" value="KAK1867569.1"/>
    <property type="molecule type" value="Genomic_DNA"/>
</dbReference>
<proteinExistence type="predicted"/>